<dbReference type="InterPro" id="IPR054402">
    <property type="entry name" value="Tt1218-like_dom"/>
</dbReference>
<organism evidence="3 4">
    <name type="scientific">Luteibacter rhizovicinus DSM 16549</name>
    <dbReference type="NCBI Taxonomy" id="1440763"/>
    <lineage>
        <taxon>Bacteria</taxon>
        <taxon>Pseudomonadati</taxon>
        <taxon>Pseudomonadota</taxon>
        <taxon>Gammaproteobacteria</taxon>
        <taxon>Lysobacterales</taxon>
        <taxon>Rhodanobacteraceae</taxon>
        <taxon>Luteibacter</taxon>
    </lineage>
</organism>
<feature type="domain" description="Type IV pilin Tt1218-like" evidence="2">
    <location>
        <begin position="32"/>
        <end position="100"/>
    </location>
</feature>
<feature type="transmembrane region" description="Helical" evidence="1">
    <location>
        <begin position="12"/>
        <end position="34"/>
    </location>
</feature>
<dbReference type="Proteomes" id="UP000182987">
    <property type="component" value="Chromosome"/>
</dbReference>
<keyword evidence="1" id="KW-0472">Membrane</keyword>
<dbReference type="AlphaFoldDB" id="A0A1L3ERJ6"/>
<sequence>MASARHVRGLSLIEVLMAVLIFSVGLIGLSGLLITSLRSNQSGYQRTQVEFLAMSMADRMRANPLAVWSGAYNATGYPLTGTQACTTASACTPAKLALRDQYLWSSQLKTFLPNPTASIACTNGVTPNAAQLLVRAPYAGNCVMRINWSERSAGDSGHQDVTTRTYVWNFQP</sequence>
<evidence type="ECO:0000259" key="2">
    <source>
        <dbReference type="Pfam" id="PF22150"/>
    </source>
</evidence>
<dbReference type="EMBL" id="CP017480">
    <property type="protein sequence ID" value="APG03695.1"/>
    <property type="molecule type" value="Genomic_DNA"/>
</dbReference>
<dbReference type="STRING" id="1440763.BJI69_07095"/>
<keyword evidence="1" id="KW-0812">Transmembrane</keyword>
<proteinExistence type="predicted"/>
<dbReference type="NCBIfam" id="TIGR02532">
    <property type="entry name" value="IV_pilin_GFxxxE"/>
    <property type="match status" value="1"/>
</dbReference>
<dbReference type="InterPro" id="IPR013362">
    <property type="entry name" value="Pilus_4_PilV"/>
</dbReference>
<evidence type="ECO:0000313" key="3">
    <source>
        <dbReference type="EMBL" id="APG03695.1"/>
    </source>
</evidence>
<keyword evidence="4" id="KW-1185">Reference proteome</keyword>
<keyword evidence="1" id="KW-1133">Transmembrane helix</keyword>
<evidence type="ECO:0000256" key="1">
    <source>
        <dbReference type="SAM" id="Phobius"/>
    </source>
</evidence>
<name>A0A1L3ERJ6_9GAMM</name>
<dbReference type="RefSeq" id="WP_052767004.1">
    <property type="nucleotide sequence ID" value="NZ_CP017480.1"/>
</dbReference>
<dbReference type="Pfam" id="PF07963">
    <property type="entry name" value="N_methyl"/>
    <property type="match status" value="1"/>
</dbReference>
<accession>A0A1L3ERJ6</accession>
<dbReference type="NCBIfam" id="TIGR02523">
    <property type="entry name" value="type_IV_pilV"/>
    <property type="match status" value="1"/>
</dbReference>
<dbReference type="KEGG" id="lrz:BJI69_07095"/>
<dbReference type="Pfam" id="PF22150">
    <property type="entry name" value="Tt1218-like"/>
    <property type="match status" value="1"/>
</dbReference>
<dbReference type="InterPro" id="IPR012902">
    <property type="entry name" value="N_methyl_site"/>
</dbReference>
<protein>
    <submittedName>
        <fullName evidence="3">Type IV pilus modification protein PilV</fullName>
    </submittedName>
</protein>
<gene>
    <name evidence="3" type="ORF">BJI69_07095</name>
</gene>
<reference evidence="4" key="1">
    <citation type="submission" date="2016-09" db="EMBL/GenBank/DDBJ databases">
        <authorList>
            <person name="Lysoe E."/>
        </authorList>
    </citation>
    <scope>NUCLEOTIDE SEQUENCE [LARGE SCALE GENOMIC DNA]</scope>
    <source>
        <strain evidence="4">LJ96T</strain>
    </source>
</reference>
<dbReference type="OrthoDB" id="8547299at2"/>
<evidence type="ECO:0000313" key="4">
    <source>
        <dbReference type="Proteomes" id="UP000182987"/>
    </source>
</evidence>